<dbReference type="InterPro" id="IPR023213">
    <property type="entry name" value="CAT-like_dom_sf"/>
</dbReference>
<evidence type="ECO:0008006" key="2">
    <source>
        <dbReference type="Google" id="ProtNLM"/>
    </source>
</evidence>
<accession>A0A7S2CFM9</accession>
<dbReference type="SUPFAM" id="SSF52777">
    <property type="entry name" value="CoA-dependent acyltransferases"/>
    <property type="match status" value="1"/>
</dbReference>
<dbReference type="AlphaFoldDB" id="A0A7S2CFM9"/>
<protein>
    <recommendedName>
        <fullName evidence="2">Condensation domain-containing protein</fullName>
    </recommendedName>
</protein>
<reference evidence="1" key="1">
    <citation type="submission" date="2021-01" db="EMBL/GenBank/DDBJ databases">
        <authorList>
            <person name="Corre E."/>
            <person name="Pelletier E."/>
            <person name="Niang G."/>
            <person name="Scheremetjew M."/>
            <person name="Finn R."/>
            <person name="Kale V."/>
            <person name="Holt S."/>
            <person name="Cochrane G."/>
            <person name="Meng A."/>
            <person name="Brown T."/>
            <person name="Cohen L."/>
        </authorList>
    </citation>
    <scope>NUCLEOTIDE SEQUENCE</scope>
    <source>
        <strain evidence="1">UTEX LB 985</strain>
    </source>
</reference>
<dbReference type="EMBL" id="HBGU01015984">
    <property type="protein sequence ID" value="CAD9424610.1"/>
    <property type="molecule type" value="Transcribed_RNA"/>
</dbReference>
<gene>
    <name evidence="1" type="ORF">CBRE1094_LOCUS8595</name>
</gene>
<sequence length="441" mass="47775">MMASPTELSNNVTRAASPIDFNDANDSLASAVRLIKSNDSLASADVELNYMEQAVAKVYPCIASVNFYTGDADKVAAFLQERTAAIVTASPWLAGSIHSIDGKLNLRIPAKVDPEPNFTDITMLELMPTMDNDRMHKLLEPVLVKSGVGAGGPLYRVVLVRTQPAKFAVVVSLHHGCADGSTFYQLHGMLDKRASVATLASERDEAFSQAGVQQLLGERRVAWQTGLSVISKTVATMAIPFLTSDVSTYTYMVDEAWVAQQKALHKQGGATEAAPYVSTNDILTSSLANAIGANWCLMNVDLRNHMVGLTKQLGGNYFGRMLHSREEFATPGKIRERLQQLGSQGTDGTTPSPLETWLSLDLVQVTNWSSLAVGKTLELQSCEQILHVPLMKPPKLPGGYNVIVIFQATASRLGVRLLTTRPEFADALSRVEGLTPFQVPT</sequence>
<name>A0A7S2CFM9_9EUKA</name>
<proteinExistence type="predicted"/>
<organism evidence="1">
    <name type="scientific">Haptolina brevifila</name>
    <dbReference type="NCBI Taxonomy" id="156173"/>
    <lineage>
        <taxon>Eukaryota</taxon>
        <taxon>Haptista</taxon>
        <taxon>Haptophyta</taxon>
        <taxon>Prymnesiophyceae</taxon>
        <taxon>Prymnesiales</taxon>
        <taxon>Prymnesiaceae</taxon>
        <taxon>Haptolina</taxon>
    </lineage>
</organism>
<evidence type="ECO:0000313" key="1">
    <source>
        <dbReference type="EMBL" id="CAD9424610.1"/>
    </source>
</evidence>
<dbReference type="Gene3D" id="3.30.559.10">
    <property type="entry name" value="Chloramphenicol acetyltransferase-like domain"/>
    <property type="match status" value="1"/>
</dbReference>